<protein>
    <submittedName>
        <fullName evidence="1">Uncharacterized protein</fullName>
    </submittedName>
</protein>
<sequence>ASKNRIVPIHVFTPGKRSFTEIFGEASILPKNEYFIVEKIPVTIFIDESFIKQFIKNGSLQALSYNARLDMENFTAFLPSG</sequence>
<dbReference type="InterPro" id="IPR013893">
    <property type="entry name" value="RNase_P_Rpp40"/>
</dbReference>
<dbReference type="GO" id="GO:0030681">
    <property type="term" value="C:multimeric ribonuclease P complex"/>
    <property type="evidence" value="ECO:0007669"/>
    <property type="project" value="TreeGrafter"/>
</dbReference>
<accession>A0A8X6TVV8</accession>
<dbReference type="Proteomes" id="UP000887013">
    <property type="component" value="Unassembled WGS sequence"/>
</dbReference>
<feature type="non-terminal residue" evidence="1">
    <location>
        <position position="1"/>
    </location>
</feature>
<evidence type="ECO:0000313" key="2">
    <source>
        <dbReference type="Proteomes" id="UP000887013"/>
    </source>
</evidence>
<gene>
    <name evidence="1" type="ORF">NPIL_250821</name>
</gene>
<name>A0A8X6TVV8_NEPPI</name>
<dbReference type="OrthoDB" id="446759at2759"/>
<dbReference type="GO" id="GO:0000172">
    <property type="term" value="C:ribonuclease MRP complex"/>
    <property type="evidence" value="ECO:0007669"/>
    <property type="project" value="TreeGrafter"/>
</dbReference>
<dbReference type="EMBL" id="BMAW01114543">
    <property type="protein sequence ID" value="GFT62215.1"/>
    <property type="molecule type" value="Genomic_DNA"/>
</dbReference>
<keyword evidence="2" id="KW-1185">Reference proteome</keyword>
<dbReference type="GO" id="GO:0000171">
    <property type="term" value="F:ribonuclease MRP activity"/>
    <property type="evidence" value="ECO:0007669"/>
    <property type="project" value="TreeGrafter"/>
</dbReference>
<dbReference type="Pfam" id="PF08584">
    <property type="entry name" value="Ribonuc_P_40"/>
    <property type="match status" value="1"/>
</dbReference>
<proteinExistence type="predicted"/>
<dbReference type="GO" id="GO:0001682">
    <property type="term" value="P:tRNA 5'-leader removal"/>
    <property type="evidence" value="ECO:0007669"/>
    <property type="project" value="InterPro"/>
</dbReference>
<evidence type="ECO:0000313" key="1">
    <source>
        <dbReference type="EMBL" id="GFT62215.1"/>
    </source>
</evidence>
<organism evidence="1 2">
    <name type="scientific">Nephila pilipes</name>
    <name type="common">Giant wood spider</name>
    <name type="synonym">Nephila maculata</name>
    <dbReference type="NCBI Taxonomy" id="299642"/>
    <lineage>
        <taxon>Eukaryota</taxon>
        <taxon>Metazoa</taxon>
        <taxon>Ecdysozoa</taxon>
        <taxon>Arthropoda</taxon>
        <taxon>Chelicerata</taxon>
        <taxon>Arachnida</taxon>
        <taxon>Araneae</taxon>
        <taxon>Araneomorphae</taxon>
        <taxon>Entelegynae</taxon>
        <taxon>Araneoidea</taxon>
        <taxon>Nephilidae</taxon>
        <taxon>Nephila</taxon>
    </lineage>
</organism>
<dbReference type="PANTHER" id="PTHR15396:SF1">
    <property type="entry name" value="RIBONUCLEASE P PROTEIN SUBUNIT P40"/>
    <property type="match status" value="1"/>
</dbReference>
<dbReference type="PANTHER" id="PTHR15396">
    <property type="entry name" value="RIBONUCLEASE P PROTEIN SUBUNIT P40"/>
    <property type="match status" value="1"/>
</dbReference>
<comment type="caution">
    <text evidence="1">The sequence shown here is derived from an EMBL/GenBank/DDBJ whole genome shotgun (WGS) entry which is preliminary data.</text>
</comment>
<reference evidence="1" key="1">
    <citation type="submission" date="2020-08" db="EMBL/GenBank/DDBJ databases">
        <title>Multicomponent nature underlies the extraordinary mechanical properties of spider dragline silk.</title>
        <authorList>
            <person name="Kono N."/>
            <person name="Nakamura H."/>
            <person name="Mori M."/>
            <person name="Yoshida Y."/>
            <person name="Ohtoshi R."/>
            <person name="Malay A.D."/>
            <person name="Moran D.A.P."/>
            <person name="Tomita M."/>
            <person name="Numata K."/>
            <person name="Arakawa K."/>
        </authorList>
    </citation>
    <scope>NUCLEOTIDE SEQUENCE</scope>
</reference>
<dbReference type="AlphaFoldDB" id="A0A8X6TVV8"/>
<dbReference type="GO" id="GO:0000447">
    <property type="term" value="P:endonucleolytic cleavage in ITS1 to separate SSU-rRNA from 5.8S rRNA and LSU-rRNA from tricistronic rRNA transcript (SSU-rRNA, 5.8S rRNA, LSU-rRNA)"/>
    <property type="evidence" value="ECO:0007669"/>
    <property type="project" value="TreeGrafter"/>
</dbReference>
<dbReference type="GO" id="GO:0004526">
    <property type="term" value="F:ribonuclease P activity"/>
    <property type="evidence" value="ECO:0007669"/>
    <property type="project" value="TreeGrafter"/>
</dbReference>